<dbReference type="Proteomes" id="UP000424527">
    <property type="component" value="Unassembled WGS sequence"/>
</dbReference>
<evidence type="ECO:0000256" key="3">
    <source>
        <dbReference type="ARBA" id="ARBA00023125"/>
    </source>
</evidence>
<dbReference type="EMBL" id="REGW02000002">
    <property type="protein sequence ID" value="KAE8299297.1"/>
    <property type="molecule type" value="Genomic_DNA"/>
</dbReference>
<organism evidence="7 8">
    <name type="scientific">Larimichthys crocea</name>
    <name type="common">Large yellow croaker</name>
    <name type="synonym">Pseudosciaena crocea</name>
    <dbReference type="NCBI Taxonomy" id="215358"/>
    <lineage>
        <taxon>Eukaryota</taxon>
        <taxon>Metazoa</taxon>
        <taxon>Chordata</taxon>
        <taxon>Craniata</taxon>
        <taxon>Vertebrata</taxon>
        <taxon>Euteleostomi</taxon>
        <taxon>Actinopterygii</taxon>
        <taxon>Neopterygii</taxon>
        <taxon>Teleostei</taxon>
        <taxon>Neoteleostei</taxon>
        <taxon>Acanthomorphata</taxon>
        <taxon>Eupercaria</taxon>
        <taxon>Sciaenidae</taxon>
        <taxon>Larimichthys</taxon>
    </lineage>
</organism>
<feature type="region of interest" description="Disordered" evidence="6">
    <location>
        <begin position="36"/>
        <end position="179"/>
    </location>
</feature>
<proteinExistence type="predicted"/>
<dbReference type="GO" id="GO:0003700">
    <property type="term" value="F:DNA-binding transcription factor activity"/>
    <property type="evidence" value="ECO:0007669"/>
    <property type="project" value="InterPro"/>
</dbReference>
<comment type="subcellular location">
    <subcellularLocation>
        <location evidence="1">Nucleus</location>
    </subcellularLocation>
</comment>
<dbReference type="GO" id="GO:0003677">
    <property type="term" value="F:DNA binding"/>
    <property type="evidence" value="ECO:0007669"/>
    <property type="project" value="UniProtKB-KW"/>
</dbReference>
<dbReference type="InterPro" id="IPR001827">
    <property type="entry name" value="Homeobox_Antennapedia_CS"/>
</dbReference>
<sequence length="179" mass="19322">MREGYKTNLRRFRSQTGATKATYYDNSGLFGGYTYPKPDSYNYGPAHQSYPTSNIESDYQGSVCPIQTSTVRPPTLKDSDLNGDCMRQSSSQSSSSNNNNSSSSSSSSSQATSIGEQQAPPLSASSPSSNSSASQKKKSPSSSASNSSTPALTKQIFPWMKETRQNCKAEGQQLQPHCR</sequence>
<evidence type="ECO:0000256" key="2">
    <source>
        <dbReference type="ARBA" id="ARBA00022473"/>
    </source>
</evidence>
<accession>A0A6G0J6S1</accession>
<evidence type="ECO:0000256" key="1">
    <source>
        <dbReference type="ARBA" id="ARBA00004123"/>
    </source>
</evidence>
<dbReference type="PROSITE" id="PS00032">
    <property type="entry name" value="ANTENNAPEDIA"/>
    <property type="match status" value="1"/>
</dbReference>
<evidence type="ECO:0000256" key="5">
    <source>
        <dbReference type="ARBA" id="ARBA00023242"/>
    </source>
</evidence>
<keyword evidence="2" id="KW-0217">Developmental protein</keyword>
<reference evidence="7 8" key="1">
    <citation type="submission" date="2019-07" db="EMBL/GenBank/DDBJ databases">
        <title>Chromosome genome assembly for large yellow croaker.</title>
        <authorList>
            <person name="Xiao S."/>
        </authorList>
    </citation>
    <scope>NUCLEOTIDE SEQUENCE [LARGE SCALE GENOMIC DNA]</scope>
    <source>
        <strain evidence="7">JMULYC20181020</strain>
        <tissue evidence="7">Muscle</tissue>
    </source>
</reference>
<keyword evidence="8" id="KW-1185">Reference proteome</keyword>
<feature type="compositionally biased region" description="Low complexity" evidence="6">
    <location>
        <begin position="118"/>
        <end position="153"/>
    </location>
</feature>
<name>A0A6G0J6S1_LARCR</name>
<keyword evidence="3 7" id="KW-0238">DNA-binding</keyword>
<keyword evidence="4 7" id="KW-0371">Homeobox</keyword>
<dbReference type="GO" id="GO:0005634">
    <property type="term" value="C:nucleus"/>
    <property type="evidence" value="ECO:0007669"/>
    <property type="project" value="UniProtKB-SubCell"/>
</dbReference>
<gene>
    <name evidence="7" type="ORF">D5F01_LYC01690</name>
</gene>
<comment type="caution">
    <text evidence="7">The sequence shown here is derived from an EMBL/GenBank/DDBJ whole genome shotgun (WGS) entry which is preliminary data.</text>
</comment>
<evidence type="ECO:0000256" key="6">
    <source>
        <dbReference type="SAM" id="MobiDB-lite"/>
    </source>
</evidence>
<dbReference type="AlphaFoldDB" id="A0A6G0J6S1"/>
<feature type="compositionally biased region" description="Low complexity" evidence="6">
    <location>
        <begin position="88"/>
        <end position="110"/>
    </location>
</feature>
<evidence type="ECO:0000313" key="7">
    <source>
        <dbReference type="EMBL" id="KAE8299297.1"/>
    </source>
</evidence>
<keyword evidence="5" id="KW-0539">Nucleus</keyword>
<evidence type="ECO:0000313" key="8">
    <source>
        <dbReference type="Proteomes" id="UP000424527"/>
    </source>
</evidence>
<evidence type="ECO:0000256" key="4">
    <source>
        <dbReference type="ARBA" id="ARBA00023155"/>
    </source>
</evidence>
<feature type="compositionally biased region" description="Polar residues" evidence="6">
    <location>
        <begin position="49"/>
        <end position="72"/>
    </location>
</feature>
<protein>
    <submittedName>
        <fullName evidence="7">Homeobox protein Hox-D3</fullName>
    </submittedName>
</protein>